<evidence type="ECO:0000256" key="1">
    <source>
        <dbReference type="ARBA" id="ARBA00010141"/>
    </source>
</evidence>
<dbReference type="AlphaFoldDB" id="A0A516Q220"/>
<dbReference type="GO" id="GO:0004553">
    <property type="term" value="F:hydrolase activity, hydrolyzing O-glycosyl compounds"/>
    <property type="evidence" value="ECO:0007669"/>
    <property type="project" value="InterPro"/>
</dbReference>
<dbReference type="Pfam" id="PF02056">
    <property type="entry name" value="Glyco_hydro_4"/>
    <property type="match status" value="1"/>
</dbReference>
<evidence type="ECO:0000256" key="9">
    <source>
        <dbReference type="PIRSR" id="PIRSR601088-3"/>
    </source>
</evidence>
<evidence type="ECO:0000256" key="8">
    <source>
        <dbReference type="PIRSR" id="PIRSR601088-2"/>
    </source>
</evidence>
<keyword evidence="9" id="KW-0408">Iron</keyword>
<proteinExistence type="inferred from homology"/>
<feature type="binding site" evidence="9">
    <location>
        <position position="165"/>
    </location>
    <ligand>
        <name>Mn(2+)</name>
        <dbReference type="ChEBI" id="CHEBI:29035"/>
    </ligand>
</feature>
<feature type="binding site" evidence="9">
    <location>
        <position position="195"/>
    </location>
    <ligand>
        <name>Mn(2+)</name>
        <dbReference type="ChEBI" id="CHEBI:29035"/>
    </ligand>
</feature>
<dbReference type="InterPro" id="IPR001088">
    <property type="entry name" value="Glyco_hydro_4"/>
</dbReference>
<dbReference type="InterPro" id="IPR019802">
    <property type="entry name" value="GlycHydrolase_4_CS"/>
</dbReference>
<feature type="region of interest" description="Disordered" evidence="12">
    <location>
        <begin position="301"/>
        <end position="325"/>
    </location>
</feature>
<keyword evidence="15" id="KW-1185">Reference proteome</keyword>
<evidence type="ECO:0000256" key="3">
    <source>
        <dbReference type="ARBA" id="ARBA00022801"/>
    </source>
</evidence>
<feature type="binding site" evidence="8">
    <location>
        <position position="90"/>
    </location>
    <ligand>
        <name>substrate</name>
    </ligand>
</feature>
<evidence type="ECO:0000256" key="10">
    <source>
        <dbReference type="PIRSR" id="PIRSR601088-4"/>
    </source>
</evidence>
<keyword evidence="2 9" id="KW-0479">Metal-binding</keyword>
<dbReference type="GO" id="GO:0046872">
    <property type="term" value="F:metal ion binding"/>
    <property type="evidence" value="ECO:0007669"/>
    <property type="project" value="UniProtKB-KW"/>
</dbReference>
<dbReference type="GO" id="GO:0016616">
    <property type="term" value="F:oxidoreductase activity, acting on the CH-OH group of donors, NAD or NADP as acceptor"/>
    <property type="evidence" value="ECO:0007669"/>
    <property type="project" value="InterPro"/>
</dbReference>
<keyword evidence="9" id="KW-0170">Cobalt</keyword>
<dbReference type="GO" id="GO:0005975">
    <property type="term" value="P:carbohydrate metabolic process"/>
    <property type="evidence" value="ECO:0007669"/>
    <property type="project" value="InterPro"/>
</dbReference>
<evidence type="ECO:0000256" key="11">
    <source>
        <dbReference type="RuleBase" id="RU361152"/>
    </source>
</evidence>
<feature type="site" description="Increases basicity of active site Tyr" evidence="10">
    <location>
        <position position="106"/>
    </location>
</feature>
<evidence type="ECO:0000313" key="14">
    <source>
        <dbReference type="EMBL" id="QDP97448.1"/>
    </source>
</evidence>
<dbReference type="OrthoDB" id="9767022at2"/>
<feature type="binding site" evidence="8">
    <location>
        <position position="144"/>
    </location>
    <ligand>
        <name>substrate</name>
    </ligand>
</feature>
<keyword evidence="5 9" id="KW-0464">Manganese</keyword>
<dbReference type="PANTHER" id="PTHR32092:SF5">
    <property type="entry name" value="6-PHOSPHO-BETA-GLUCOSIDASE"/>
    <property type="match status" value="1"/>
</dbReference>
<reference evidence="14 15" key="1">
    <citation type="submission" date="2019-07" db="EMBL/GenBank/DDBJ databases">
        <title>Microlunatus dokdonensis sp. nov. isolated from the rhizospheric soil of the wild plant Elymus tsukushiensis.</title>
        <authorList>
            <person name="Ghim S.-Y."/>
            <person name="Hwang Y.-J."/>
            <person name="Son J.-S."/>
            <person name="Shin J.-H."/>
        </authorList>
    </citation>
    <scope>NUCLEOTIDE SEQUENCE [LARGE SCALE GENOMIC DNA]</scope>
    <source>
        <strain evidence="14 15">KUDC0627</strain>
    </source>
</reference>
<dbReference type="Proteomes" id="UP000319263">
    <property type="component" value="Chromosome"/>
</dbReference>
<keyword evidence="9" id="KW-0533">Nickel</keyword>
<dbReference type="InterPro" id="IPR015955">
    <property type="entry name" value="Lactate_DH/Glyco_Ohase_4_C"/>
</dbReference>
<keyword evidence="6 11" id="KW-0326">Glycosidase</keyword>
<dbReference type="InterPro" id="IPR036291">
    <property type="entry name" value="NAD(P)-bd_dom_sf"/>
</dbReference>
<name>A0A516Q220_9ACTN</name>
<keyword evidence="3 11" id="KW-0378">Hydrolase</keyword>
<comment type="similarity">
    <text evidence="1 11">Belongs to the glycosyl hydrolase 4 family.</text>
</comment>
<dbReference type="PROSITE" id="PS01324">
    <property type="entry name" value="GLYCOSYL_HYDROL_F4"/>
    <property type="match status" value="1"/>
</dbReference>
<gene>
    <name evidence="14" type="ORF">FOE78_17345</name>
</gene>
<dbReference type="SUPFAM" id="SSF51735">
    <property type="entry name" value="NAD(P)-binding Rossmann-fold domains"/>
    <property type="match status" value="1"/>
</dbReference>
<comment type="cofactor">
    <cofactor evidence="11">
        <name>NAD(+)</name>
        <dbReference type="ChEBI" id="CHEBI:57540"/>
    </cofactor>
    <text evidence="11">Binds 1 NAD(+) per subunit.</text>
</comment>
<evidence type="ECO:0000259" key="13">
    <source>
        <dbReference type="Pfam" id="PF11975"/>
    </source>
</evidence>
<feature type="active site" description="Proton acceptor" evidence="7">
    <location>
        <position position="244"/>
    </location>
</feature>
<organism evidence="14 15">
    <name type="scientific">Microlunatus elymi</name>
    <dbReference type="NCBI Taxonomy" id="2596828"/>
    <lineage>
        <taxon>Bacteria</taxon>
        <taxon>Bacillati</taxon>
        <taxon>Actinomycetota</taxon>
        <taxon>Actinomycetes</taxon>
        <taxon>Propionibacteriales</taxon>
        <taxon>Propionibacteriaceae</taxon>
        <taxon>Microlunatus</taxon>
    </lineage>
</organism>
<dbReference type="EMBL" id="CP041692">
    <property type="protein sequence ID" value="QDP97448.1"/>
    <property type="molecule type" value="Genomic_DNA"/>
</dbReference>
<accession>A0A516Q220</accession>
<evidence type="ECO:0000256" key="6">
    <source>
        <dbReference type="ARBA" id="ARBA00023295"/>
    </source>
</evidence>
<evidence type="ECO:0000256" key="12">
    <source>
        <dbReference type="SAM" id="MobiDB-lite"/>
    </source>
</evidence>
<dbReference type="InterPro" id="IPR022616">
    <property type="entry name" value="Glyco_hydro_4_C"/>
</dbReference>
<feature type="domain" description="Glycosyl hydrolase family 4 C-terminal" evidence="13">
    <location>
        <begin position="190"/>
        <end position="428"/>
    </location>
</feature>
<evidence type="ECO:0000256" key="4">
    <source>
        <dbReference type="ARBA" id="ARBA00023027"/>
    </source>
</evidence>
<dbReference type="Pfam" id="PF11975">
    <property type="entry name" value="Glyco_hydro_4C"/>
    <property type="match status" value="1"/>
</dbReference>
<protein>
    <submittedName>
        <fullName evidence="14">6-phospho-beta-glucosidase</fullName>
    </submittedName>
</protein>
<evidence type="ECO:0000256" key="7">
    <source>
        <dbReference type="PIRSR" id="PIRSR601088-1"/>
    </source>
</evidence>
<evidence type="ECO:0000313" key="15">
    <source>
        <dbReference type="Proteomes" id="UP000319263"/>
    </source>
</evidence>
<dbReference type="CDD" id="cd05296">
    <property type="entry name" value="GH4_P_beta_glucosidase"/>
    <property type="match status" value="1"/>
</dbReference>
<dbReference type="PRINTS" id="PR00732">
    <property type="entry name" value="GLHYDRLASE4"/>
</dbReference>
<evidence type="ECO:0000256" key="5">
    <source>
        <dbReference type="ARBA" id="ARBA00023211"/>
    </source>
</evidence>
<sequence>MKLCILGGGGFRTPFVWQALLRDTETPRVDRVALYDADPARQSTMIKILNQLAAEFPSPPTLEAADDLDSALQCSDFVFAAIRVGGVHGRQLDEHIALDLGVLGQETTGPGGIAYALRTLPVMIDIARRIKQVAPDAYLLNFTNPAGIITEALQAELGDRVVGICDTPSELGRRVAGILGHDHDQLQLDYVGLNHLGWMRRILVRGRDVLPELLADDHLLAQLEEATIFGPDWLRALGMIPNEYLYYYDFTREAVAKIIGSGPTRGDFLAETQSAFYREAAAAESPATSWQRAVDRREASYMAEAKGGSQGAPATDHDHHPAADPGQLGYAGVALAVMQAISRDQRSTAILNVRNRGTVAGLAADAVVEVPTMIDANGVHSLVLDRQPGLRELGLMQQVKAVERHVITAVREGSRTEALLAFALHPLVDSVSVADKLLDRYCEHHPQLHDLFEGRR</sequence>
<dbReference type="RefSeq" id="WP_143987407.1">
    <property type="nucleotide sequence ID" value="NZ_CP041692.1"/>
</dbReference>
<dbReference type="KEGG" id="mik:FOE78_17345"/>
<dbReference type="Gene3D" id="3.40.50.720">
    <property type="entry name" value="NAD(P)-binding Rossmann-like Domain"/>
    <property type="match status" value="1"/>
</dbReference>
<feature type="active site" description="Proton donor" evidence="7">
    <location>
        <position position="166"/>
    </location>
</feature>
<dbReference type="SUPFAM" id="SSF56327">
    <property type="entry name" value="LDH C-terminal domain-like"/>
    <property type="match status" value="1"/>
</dbReference>
<keyword evidence="4 11" id="KW-0520">NAD</keyword>
<evidence type="ECO:0000256" key="2">
    <source>
        <dbReference type="ARBA" id="ARBA00022723"/>
    </source>
</evidence>
<dbReference type="PANTHER" id="PTHR32092">
    <property type="entry name" value="6-PHOSPHO-BETA-GLUCOSIDASE-RELATED"/>
    <property type="match status" value="1"/>
</dbReference>
<dbReference type="Gene3D" id="3.90.110.10">
    <property type="entry name" value="Lactate dehydrogenase/glycoside hydrolase, family 4, C-terminal"/>
    <property type="match status" value="1"/>
</dbReference>